<dbReference type="CDD" id="cd00082">
    <property type="entry name" value="HisKA"/>
    <property type="match status" value="1"/>
</dbReference>
<protein>
    <recommendedName>
        <fullName evidence="2">histidine kinase</fullName>
        <ecNumber evidence="2">2.7.13.3</ecNumber>
    </recommendedName>
</protein>
<dbReference type="PANTHER" id="PTHR43065">
    <property type="entry name" value="SENSOR HISTIDINE KINASE"/>
    <property type="match status" value="1"/>
</dbReference>
<feature type="domain" description="Histidine kinase" evidence="6">
    <location>
        <begin position="349"/>
        <end position="573"/>
    </location>
</feature>
<evidence type="ECO:0000259" key="6">
    <source>
        <dbReference type="PROSITE" id="PS50109"/>
    </source>
</evidence>
<dbReference type="PROSITE" id="PS50113">
    <property type="entry name" value="PAC"/>
    <property type="match status" value="1"/>
</dbReference>
<dbReference type="Proteomes" id="UP001055460">
    <property type="component" value="Plasmid pB"/>
</dbReference>
<dbReference type="Gene3D" id="3.40.50.2300">
    <property type="match status" value="1"/>
</dbReference>
<evidence type="ECO:0000256" key="1">
    <source>
        <dbReference type="ARBA" id="ARBA00000085"/>
    </source>
</evidence>
<evidence type="ECO:0000256" key="5">
    <source>
        <dbReference type="SAM" id="Coils"/>
    </source>
</evidence>
<keyword evidence="3 4" id="KW-0597">Phosphoprotein</keyword>
<evidence type="ECO:0000256" key="2">
    <source>
        <dbReference type="ARBA" id="ARBA00012438"/>
    </source>
</evidence>
<dbReference type="InterPro" id="IPR003661">
    <property type="entry name" value="HisK_dim/P_dom"/>
</dbReference>
<dbReference type="Gene3D" id="3.30.450.20">
    <property type="entry name" value="PAS domain"/>
    <property type="match status" value="2"/>
</dbReference>
<dbReference type="SMART" id="SM00448">
    <property type="entry name" value="REC"/>
    <property type="match status" value="1"/>
</dbReference>
<dbReference type="PROSITE" id="PS50109">
    <property type="entry name" value="HIS_KIN"/>
    <property type="match status" value="1"/>
</dbReference>
<geneLocation type="plasmid" evidence="9 10">
    <name>pB</name>
</geneLocation>
<dbReference type="InterPro" id="IPR011006">
    <property type="entry name" value="CheY-like_superfamily"/>
</dbReference>
<feature type="domain" description="Response regulatory" evidence="7">
    <location>
        <begin position="596"/>
        <end position="712"/>
    </location>
</feature>
<dbReference type="CDD" id="cd00130">
    <property type="entry name" value="PAS"/>
    <property type="match status" value="1"/>
</dbReference>
<dbReference type="EMBL" id="CP098809">
    <property type="protein sequence ID" value="USJ27010.1"/>
    <property type="molecule type" value="Genomic_DNA"/>
</dbReference>
<dbReference type="InterPro" id="IPR035965">
    <property type="entry name" value="PAS-like_dom_sf"/>
</dbReference>
<dbReference type="InterPro" id="IPR001789">
    <property type="entry name" value="Sig_transdc_resp-reg_receiver"/>
</dbReference>
<comment type="catalytic activity">
    <reaction evidence="1">
        <text>ATP + protein L-histidine = ADP + protein N-phospho-L-histidine.</text>
        <dbReference type="EC" id="2.7.13.3"/>
    </reaction>
</comment>
<evidence type="ECO:0000259" key="7">
    <source>
        <dbReference type="PROSITE" id="PS50110"/>
    </source>
</evidence>
<proteinExistence type="predicted"/>
<feature type="coiled-coil region" evidence="5">
    <location>
        <begin position="306"/>
        <end position="340"/>
    </location>
</feature>
<dbReference type="SUPFAM" id="SSF52172">
    <property type="entry name" value="CheY-like"/>
    <property type="match status" value="1"/>
</dbReference>
<accession>A0A9Q9DD34</accession>
<evidence type="ECO:0000259" key="8">
    <source>
        <dbReference type="PROSITE" id="PS50113"/>
    </source>
</evidence>
<dbReference type="RefSeq" id="WP_112976248.1">
    <property type="nucleotide sequence ID" value="NZ_CP098809.1"/>
</dbReference>
<dbReference type="InterPro" id="IPR000700">
    <property type="entry name" value="PAS-assoc_C"/>
</dbReference>
<evidence type="ECO:0000313" key="10">
    <source>
        <dbReference type="Proteomes" id="UP001055460"/>
    </source>
</evidence>
<keyword evidence="9" id="KW-0614">Plasmid</keyword>
<evidence type="ECO:0000256" key="3">
    <source>
        <dbReference type="ARBA" id="ARBA00022553"/>
    </source>
</evidence>
<dbReference type="Gene3D" id="1.10.287.130">
    <property type="match status" value="1"/>
</dbReference>
<dbReference type="InterPro" id="IPR005467">
    <property type="entry name" value="His_kinase_dom"/>
</dbReference>
<dbReference type="InterPro" id="IPR036097">
    <property type="entry name" value="HisK_dim/P_sf"/>
</dbReference>
<evidence type="ECO:0000313" key="9">
    <source>
        <dbReference type="EMBL" id="USJ27010.1"/>
    </source>
</evidence>
<evidence type="ECO:0000256" key="4">
    <source>
        <dbReference type="PROSITE-ProRule" id="PRU00169"/>
    </source>
</evidence>
<sequence>MSDIKSLSREQLEDEILRLRALSQGSAALKVHNASDDDAREARYRALFEAIDDGFCIIGFIDGPHGPLSDYVHLEANSGYGRHTGISDIVGKRLREIEPGNADVWLDVYGSVLRTGKPVRFEQEFKSVARHIEVSATRIEPAGLRQVAVLFRDVTERKKAEAALRESESHARDNIQRVQMAMAAGAIIGTWLWDVPTDRFTVDEAFATAFGFDPQQGRSGLSLADIVGAVHPDDQERVTASVREALAKGGAYAHQYRTRREDGRYRWLEANGRVECSSDGVALKFPGVLIDIEERRAVEAERDHALAALRTLNETLEQRVEERTAALVQAEDALRQAQKMEAVGQLTGGLAHDFNNILAGISGSLDLMKTRLAQGRVGEIDRYMTGAQGAVKRAAGLTQRLLAFSRRQTLDPKPSDINRIVAGMQDLISRSVGPGVAVETVGAGGLWTAFVDVGQLENALLNLCINARDAMPDGGRLTIETGNRWLDERAAAQRGLPPGQYVSLCVSDTGTGMSPDVVARAFDPFFTTKPIGQGTGLGLSMVYGFAGQSGGAVRIYSEVGKGTMICIYLPRHAAEDHSSDIPADAGPAPAATGVHTILVVDDEPLVRMVAVEILEELGYEVLEASDGPSALKMLDARPTIDLLVTDVGLPNGMNGRQLADAVRVQRPGLNVLFVTGYAENAVLNHGHLDHGMEVVTKPFTADVLARRVESLIRQ</sequence>
<gene>
    <name evidence="9" type="ORF">NE863_31425</name>
</gene>
<dbReference type="Pfam" id="PF00072">
    <property type="entry name" value="Response_reg"/>
    <property type="match status" value="1"/>
</dbReference>
<dbReference type="PRINTS" id="PR00344">
    <property type="entry name" value="BCTRLSENSOR"/>
</dbReference>
<dbReference type="Pfam" id="PF08447">
    <property type="entry name" value="PAS_3"/>
    <property type="match status" value="1"/>
</dbReference>
<name>A0A9Q9DD34_ENSAD</name>
<reference evidence="9" key="1">
    <citation type="submission" date="2022-06" db="EMBL/GenBank/DDBJ databases">
        <title>Physiological and biochemical characterization and genomic elucidation of a strain of the genus Ensifer adhaerens M8 that combines arsenic oxidation and chromium reduction.</title>
        <authorList>
            <person name="Li X."/>
            <person name="Yu c."/>
        </authorList>
    </citation>
    <scope>NUCLEOTIDE SEQUENCE</scope>
    <source>
        <strain evidence="9">M8</strain>
        <plasmid evidence="9">pB</plasmid>
    </source>
</reference>
<dbReference type="SMART" id="SM00388">
    <property type="entry name" value="HisKA"/>
    <property type="match status" value="1"/>
</dbReference>
<dbReference type="PANTHER" id="PTHR43065:SF42">
    <property type="entry name" value="TWO-COMPONENT SENSOR PPRA"/>
    <property type="match status" value="1"/>
</dbReference>
<dbReference type="CDD" id="cd16919">
    <property type="entry name" value="HATPase_CckA-like"/>
    <property type="match status" value="1"/>
</dbReference>
<dbReference type="AlphaFoldDB" id="A0A9Q9DD34"/>
<dbReference type="InterPro" id="IPR000014">
    <property type="entry name" value="PAS"/>
</dbReference>
<dbReference type="PROSITE" id="PS50110">
    <property type="entry name" value="RESPONSE_REGULATORY"/>
    <property type="match status" value="1"/>
</dbReference>
<dbReference type="Pfam" id="PF02518">
    <property type="entry name" value="HATPase_c"/>
    <property type="match status" value="1"/>
</dbReference>
<dbReference type="SUPFAM" id="SSF55874">
    <property type="entry name" value="ATPase domain of HSP90 chaperone/DNA topoisomerase II/histidine kinase"/>
    <property type="match status" value="1"/>
</dbReference>
<feature type="modified residue" description="4-aspartylphosphate" evidence="4">
    <location>
        <position position="646"/>
    </location>
</feature>
<dbReference type="InterPro" id="IPR004358">
    <property type="entry name" value="Sig_transdc_His_kin-like_C"/>
</dbReference>
<organism evidence="9 10">
    <name type="scientific">Ensifer adhaerens</name>
    <name type="common">Sinorhizobium morelense</name>
    <dbReference type="NCBI Taxonomy" id="106592"/>
    <lineage>
        <taxon>Bacteria</taxon>
        <taxon>Pseudomonadati</taxon>
        <taxon>Pseudomonadota</taxon>
        <taxon>Alphaproteobacteria</taxon>
        <taxon>Hyphomicrobiales</taxon>
        <taxon>Rhizobiaceae</taxon>
        <taxon>Sinorhizobium/Ensifer group</taxon>
        <taxon>Ensifer</taxon>
    </lineage>
</organism>
<dbReference type="InterPro" id="IPR003594">
    <property type="entry name" value="HATPase_dom"/>
</dbReference>
<dbReference type="SUPFAM" id="SSF55785">
    <property type="entry name" value="PYP-like sensor domain (PAS domain)"/>
    <property type="match status" value="2"/>
</dbReference>
<dbReference type="InterPro" id="IPR013655">
    <property type="entry name" value="PAS_fold_3"/>
</dbReference>
<dbReference type="CDD" id="cd18161">
    <property type="entry name" value="REC_hyHK_blue-like"/>
    <property type="match status" value="1"/>
</dbReference>
<dbReference type="GO" id="GO:0000155">
    <property type="term" value="F:phosphorelay sensor kinase activity"/>
    <property type="evidence" value="ECO:0007669"/>
    <property type="project" value="InterPro"/>
</dbReference>
<dbReference type="EC" id="2.7.13.3" evidence="2"/>
<dbReference type="SUPFAM" id="SSF47384">
    <property type="entry name" value="Homodimeric domain of signal transducing histidine kinase"/>
    <property type="match status" value="1"/>
</dbReference>
<dbReference type="Gene3D" id="3.30.565.10">
    <property type="entry name" value="Histidine kinase-like ATPase, C-terminal domain"/>
    <property type="match status" value="1"/>
</dbReference>
<dbReference type="InterPro" id="IPR036890">
    <property type="entry name" value="HATPase_C_sf"/>
</dbReference>
<dbReference type="SMART" id="SM00387">
    <property type="entry name" value="HATPase_c"/>
    <property type="match status" value="1"/>
</dbReference>
<keyword evidence="5" id="KW-0175">Coiled coil</keyword>
<dbReference type="NCBIfam" id="TIGR00229">
    <property type="entry name" value="sensory_box"/>
    <property type="match status" value="2"/>
</dbReference>
<feature type="domain" description="PAC" evidence="8">
    <location>
        <begin position="252"/>
        <end position="304"/>
    </location>
</feature>